<organism evidence="2 3">
    <name type="scientific">Evansella tamaricis</name>
    <dbReference type="NCBI Taxonomy" id="2069301"/>
    <lineage>
        <taxon>Bacteria</taxon>
        <taxon>Bacillati</taxon>
        <taxon>Bacillota</taxon>
        <taxon>Bacilli</taxon>
        <taxon>Bacillales</taxon>
        <taxon>Bacillaceae</taxon>
        <taxon>Evansella</taxon>
    </lineage>
</organism>
<feature type="transmembrane region" description="Helical" evidence="1">
    <location>
        <begin position="43"/>
        <end position="60"/>
    </location>
</feature>
<reference evidence="2 3" key="1">
    <citation type="submission" date="2021-06" db="EMBL/GenBank/DDBJ databases">
        <title>Bacillus sp. RD4P76, an endophyte from a halophyte.</title>
        <authorList>
            <person name="Sun J.-Q."/>
        </authorList>
    </citation>
    <scope>NUCLEOTIDE SEQUENCE [LARGE SCALE GENOMIC DNA]</scope>
    <source>
        <strain evidence="2 3">CGMCC 1.15917</strain>
    </source>
</reference>
<dbReference type="Proteomes" id="UP000784880">
    <property type="component" value="Unassembled WGS sequence"/>
</dbReference>
<dbReference type="RefSeq" id="WP_217067401.1">
    <property type="nucleotide sequence ID" value="NZ_JBHUEC010000047.1"/>
</dbReference>
<dbReference type="EMBL" id="JAHQCS010000130">
    <property type="protein sequence ID" value="MBU9713237.1"/>
    <property type="molecule type" value="Genomic_DNA"/>
</dbReference>
<dbReference type="InterPro" id="IPR026369">
    <property type="entry name" value="CxxC_20_CxxC"/>
</dbReference>
<name>A0ABS6JHU3_9BACI</name>
<keyword evidence="3" id="KW-1185">Reference proteome</keyword>
<evidence type="ECO:0000313" key="3">
    <source>
        <dbReference type="Proteomes" id="UP000784880"/>
    </source>
</evidence>
<evidence type="ECO:0000256" key="1">
    <source>
        <dbReference type="SAM" id="Phobius"/>
    </source>
</evidence>
<protein>
    <recommendedName>
        <fullName evidence="4">Cxxc_20_cxxc protein</fullName>
    </recommendedName>
</protein>
<gene>
    <name evidence="2" type="ORF">KS419_16015</name>
</gene>
<dbReference type="NCBIfam" id="TIGR04104">
    <property type="entry name" value="cxxc_20_cxxc"/>
    <property type="match status" value="1"/>
</dbReference>
<feature type="transmembrane region" description="Helical" evidence="1">
    <location>
        <begin position="66"/>
        <end position="88"/>
    </location>
</feature>
<evidence type="ECO:0000313" key="2">
    <source>
        <dbReference type="EMBL" id="MBU9713237.1"/>
    </source>
</evidence>
<keyword evidence="1" id="KW-0812">Transmembrane</keyword>
<keyword evidence="1" id="KW-0472">Membrane</keyword>
<accession>A0ABS6JHU3</accession>
<comment type="caution">
    <text evidence="2">The sequence shown here is derived from an EMBL/GenBank/DDBJ whole genome shotgun (WGS) entry which is preliminary data.</text>
</comment>
<evidence type="ECO:0008006" key="4">
    <source>
        <dbReference type="Google" id="ProtNLM"/>
    </source>
</evidence>
<proteinExistence type="predicted"/>
<sequence>MMRKCPKCNHSFSWYMVLKSFWINEMYCENCDAKVTITPLSRILVILSTMALFYTFSLFLTPFDNFTISIIVGLFVTLIWIFITTFFIKYKTIKTEKV</sequence>
<keyword evidence="1" id="KW-1133">Transmembrane helix</keyword>